<name>A0ABQ3ZE86_9ACTN</name>
<evidence type="ECO:0000313" key="1">
    <source>
        <dbReference type="EMBL" id="GIE08154.1"/>
    </source>
</evidence>
<dbReference type="EMBL" id="BOML01000125">
    <property type="protein sequence ID" value="GIE08154.1"/>
    <property type="molecule type" value="Genomic_DNA"/>
</dbReference>
<sequence>MLTVEADAARVEERLRSGGLFCPFCADVLTGWGFARPRWLRDVEGRVLVRPRRAVCTGCGRTQVLLPVIGLSRRADVVEVIGASLVAKAAGWGHRQIAVLVGRPASTVRGWLRRFAERAESVRAGFTALAVDVDPGTAAPLAAPTGFADAVAAVLAATVAVLSRWPGLRLMVSPWLLASAVSHGGLLGPPCAAELINTNRLWAGFW</sequence>
<protein>
    <recommendedName>
        <fullName evidence="3">Helix-turn-helix domain-containing protein</fullName>
    </recommendedName>
</protein>
<gene>
    <name evidence="1" type="ORF">Adu01nite_95040</name>
</gene>
<dbReference type="Pfam" id="PF13384">
    <property type="entry name" value="HTH_23"/>
    <property type="match status" value="1"/>
</dbReference>
<evidence type="ECO:0000313" key="2">
    <source>
        <dbReference type="Proteomes" id="UP000637628"/>
    </source>
</evidence>
<dbReference type="Proteomes" id="UP000637628">
    <property type="component" value="Unassembled WGS sequence"/>
</dbReference>
<accession>A0ABQ3ZE86</accession>
<evidence type="ECO:0008006" key="3">
    <source>
        <dbReference type="Google" id="ProtNLM"/>
    </source>
</evidence>
<reference evidence="1 2" key="1">
    <citation type="submission" date="2021-01" db="EMBL/GenBank/DDBJ databases">
        <title>Whole genome shotgun sequence of Actinoplanes durhamensis NBRC 14914.</title>
        <authorList>
            <person name="Komaki H."/>
            <person name="Tamura T."/>
        </authorList>
    </citation>
    <scope>NUCLEOTIDE SEQUENCE [LARGE SCALE GENOMIC DNA]</scope>
    <source>
        <strain evidence="1 2">NBRC 14914</strain>
    </source>
</reference>
<organism evidence="1 2">
    <name type="scientific">Paractinoplanes durhamensis</name>
    <dbReference type="NCBI Taxonomy" id="113563"/>
    <lineage>
        <taxon>Bacteria</taxon>
        <taxon>Bacillati</taxon>
        <taxon>Actinomycetota</taxon>
        <taxon>Actinomycetes</taxon>
        <taxon>Micromonosporales</taxon>
        <taxon>Micromonosporaceae</taxon>
        <taxon>Paractinoplanes</taxon>
    </lineage>
</organism>
<proteinExistence type="predicted"/>
<comment type="caution">
    <text evidence="1">The sequence shown here is derived from an EMBL/GenBank/DDBJ whole genome shotgun (WGS) entry which is preliminary data.</text>
</comment>
<dbReference type="RefSeq" id="WP_203735997.1">
    <property type="nucleotide sequence ID" value="NZ_BAAATX010000003.1"/>
</dbReference>
<keyword evidence="2" id="KW-1185">Reference proteome</keyword>